<keyword evidence="1" id="KW-1133">Transmembrane helix</keyword>
<reference evidence="2" key="1">
    <citation type="submission" date="2018-05" db="EMBL/GenBank/DDBJ databases">
        <authorList>
            <person name="Lanie J.A."/>
            <person name="Ng W.-L."/>
            <person name="Kazmierczak K.M."/>
            <person name="Andrzejewski T.M."/>
            <person name="Davidsen T.M."/>
            <person name="Wayne K.J."/>
            <person name="Tettelin H."/>
            <person name="Glass J.I."/>
            <person name="Rusch D."/>
            <person name="Podicherti R."/>
            <person name="Tsui H.-C.T."/>
            <person name="Winkler M.E."/>
        </authorList>
    </citation>
    <scope>NUCLEOTIDE SEQUENCE</scope>
</reference>
<feature type="non-terminal residue" evidence="2">
    <location>
        <position position="91"/>
    </location>
</feature>
<dbReference type="EMBL" id="UINC01015007">
    <property type="protein sequence ID" value="SVA63536.1"/>
    <property type="molecule type" value="Genomic_DNA"/>
</dbReference>
<proteinExistence type="predicted"/>
<protein>
    <submittedName>
        <fullName evidence="2">Uncharacterized protein</fullName>
    </submittedName>
</protein>
<accession>A0A381XFM0</accession>
<evidence type="ECO:0000256" key="1">
    <source>
        <dbReference type="SAM" id="Phobius"/>
    </source>
</evidence>
<feature type="transmembrane region" description="Helical" evidence="1">
    <location>
        <begin position="35"/>
        <end position="66"/>
    </location>
</feature>
<dbReference type="AlphaFoldDB" id="A0A381XFM0"/>
<feature type="non-terminal residue" evidence="2">
    <location>
        <position position="1"/>
    </location>
</feature>
<evidence type="ECO:0000313" key="2">
    <source>
        <dbReference type="EMBL" id="SVA63536.1"/>
    </source>
</evidence>
<sequence>VDSNDEPREEVKSKSWTEIIADQFSVVAWIKGLKIYLAFIGILGLLVLIGVGENICGITGIILLVISYALNATESKASSESQEIAKKKSGS</sequence>
<name>A0A381XFM0_9ZZZZ</name>
<gene>
    <name evidence="2" type="ORF">METZ01_LOCUS116390</name>
</gene>
<organism evidence="2">
    <name type="scientific">marine metagenome</name>
    <dbReference type="NCBI Taxonomy" id="408172"/>
    <lineage>
        <taxon>unclassified sequences</taxon>
        <taxon>metagenomes</taxon>
        <taxon>ecological metagenomes</taxon>
    </lineage>
</organism>
<keyword evidence="1" id="KW-0472">Membrane</keyword>
<keyword evidence="1" id="KW-0812">Transmembrane</keyword>